<protein>
    <recommendedName>
        <fullName evidence="2">3-keto-disaccharide hydrolase domain-containing protein</fullName>
    </recommendedName>
</protein>
<dbReference type="AlphaFoldDB" id="A0A381N137"/>
<dbReference type="Gene3D" id="2.60.120.560">
    <property type="entry name" value="Exo-inulinase, domain 1"/>
    <property type="match status" value="1"/>
</dbReference>
<name>A0A381N137_9ZZZZ</name>
<feature type="non-terminal residue" evidence="1">
    <location>
        <position position="79"/>
    </location>
</feature>
<evidence type="ECO:0008006" key="2">
    <source>
        <dbReference type="Google" id="ProtNLM"/>
    </source>
</evidence>
<accession>A0A381N137</accession>
<dbReference type="EMBL" id="UINC01000056">
    <property type="protein sequence ID" value="SUZ48199.1"/>
    <property type="molecule type" value="Genomic_DNA"/>
</dbReference>
<proteinExistence type="predicted"/>
<evidence type="ECO:0000313" key="1">
    <source>
        <dbReference type="EMBL" id="SUZ48199.1"/>
    </source>
</evidence>
<gene>
    <name evidence="1" type="ORF">METZ01_LOCUS1053</name>
</gene>
<sequence>MTKRFTLIAFTLSLFATVTLISTQNQGDPTLTEVWEPIPAVITPGDWTSAPSDAIQLFDGTDLSAWTGLDNEAMWNVDD</sequence>
<reference evidence="1" key="1">
    <citation type="submission" date="2018-05" db="EMBL/GenBank/DDBJ databases">
        <authorList>
            <person name="Lanie J.A."/>
            <person name="Ng W.-L."/>
            <person name="Kazmierczak K.M."/>
            <person name="Andrzejewski T.M."/>
            <person name="Davidsen T.M."/>
            <person name="Wayne K.J."/>
            <person name="Tettelin H."/>
            <person name="Glass J.I."/>
            <person name="Rusch D."/>
            <person name="Podicherti R."/>
            <person name="Tsui H.-C.T."/>
            <person name="Winkler M.E."/>
        </authorList>
    </citation>
    <scope>NUCLEOTIDE SEQUENCE</scope>
</reference>
<organism evidence="1">
    <name type="scientific">marine metagenome</name>
    <dbReference type="NCBI Taxonomy" id="408172"/>
    <lineage>
        <taxon>unclassified sequences</taxon>
        <taxon>metagenomes</taxon>
        <taxon>ecological metagenomes</taxon>
    </lineage>
</organism>